<keyword evidence="1 3" id="KW-0479">Metal-binding</keyword>
<evidence type="ECO:0000313" key="4">
    <source>
        <dbReference type="EMBL" id="PFG74740.1"/>
    </source>
</evidence>
<dbReference type="FunFam" id="3.20.20.140:FF:000005">
    <property type="entry name" value="TatD family hydrolase"/>
    <property type="match status" value="1"/>
</dbReference>
<dbReference type="GO" id="GO:0046872">
    <property type="term" value="F:metal ion binding"/>
    <property type="evidence" value="ECO:0007669"/>
    <property type="project" value="UniProtKB-KW"/>
</dbReference>
<evidence type="ECO:0000313" key="5">
    <source>
        <dbReference type="Proteomes" id="UP000223071"/>
    </source>
</evidence>
<evidence type="ECO:0000256" key="2">
    <source>
        <dbReference type="ARBA" id="ARBA00022801"/>
    </source>
</evidence>
<dbReference type="PROSITE" id="PS01091">
    <property type="entry name" value="TATD_3"/>
    <property type="match status" value="1"/>
</dbReference>
<feature type="binding site" evidence="3">
    <location>
        <position position="132"/>
    </location>
    <ligand>
        <name>a divalent metal cation</name>
        <dbReference type="ChEBI" id="CHEBI:60240"/>
        <label>2</label>
    </ligand>
</feature>
<evidence type="ECO:0000256" key="3">
    <source>
        <dbReference type="PIRSR" id="PIRSR005902-1"/>
    </source>
</evidence>
<dbReference type="InterPro" id="IPR032466">
    <property type="entry name" value="Metal_Hydrolase"/>
</dbReference>
<dbReference type="Gene3D" id="3.20.20.140">
    <property type="entry name" value="Metal-dependent hydrolases"/>
    <property type="match status" value="1"/>
</dbReference>
<dbReference type="Pfam" id="PF01026">
    <property type="entry name" value="TatD_DNase"/>
    <property type="match status" value="1"/>
</dbReference>
<dbReference type="InterPro" id="IPR018228">
    <property type="entry name" value="DNase_TatD-rel_CS"/>
</dbReference>
<feature type="binding site" evidence="3">
    <location>
        <position position="163"/>
    </location>
    <ligand>
        <name>a divalent metal cation</name>
        <dbReference type="ChEBI" id="CHEBI:60240"/>
        <label>2</label>
    </ligand>
</feature>
<keyword evidence="2" id="KW-0378">Hydrolase</keyword>
<dbReference type="AlphaFoldDB" id="A0A2A9HI11"/>
<feature type="binding site" evidence="3">
    <location>
        <position position="11"/>
    </location>
    <ligand>
        <name>a divalent metal cation</name>
        <dbReference type="ChEBI" id="CHEBI:60240"/>
        <label>1</label>
    </ligand>
</feature>
<reference evidence="4 5" key="1">
    <citation type="submission" date="2017-09" db="EMBL/GenBank/DDBJ databases">
        <title>Sequencing the genomes of two abundant thermophiles in Great Basin hot springs: Thermocrinis jamiesonii and novel Chloroflexi Thermoflexus hugenholtzii.</title>
        <authorList>
            <person name="Hedlund B."/>
        </authorList>
    </citation>
    <scope>NUCLEOTIDE SEQUENCE [LARGE SCALE GENOMIC DNA]</scope>
    <source>
        <strain evidence="4 5">G233</strain>
    </source>
</reference>
<feature type="binding site" evidence="3">
    <location>
        <position position="9"/>
    </location>
    <ligand>
        <name>a divalent metal cation</name>
        <dbReference type="ChEBI" id="CHEBI:60240"/>
        <label>1</label>
    </ligand>
</feature>
<name>A0A2A9HI11_TEPT2</name>
<dbReference type="PANTHER" id="PTHR46124:SF3">
    <property type="entry name" value="HYDROLASE"/>
    <property type="match status" value="1"/>
</dbReference>
<dbReference type="PIRSF" id="PIRSF005902">
    <property type="entry name" value="DNase_TatD"/>
    <property type="match status" value="1"/>
</dbReference>
<dbReference type="EMBL" id="PDJQ01000001">
    <property type="protein sequence ID" value="PFG74740.1"/>
    <property type="molecule type" value="Genomic_DNA"/>
</dbReference>
<organism evidence="4 5">
    <name type="scientific">Tepidiforma thermophila (strain KCTC 52669 / CGMCC 1.13589 / G233)</name>
    <dbReference type="NCBI Taxonomy" id="2761530"/>
    <lineage>
        <taxon>Bacteria</taxon>
        <taxon>Bacillati</taxon>
        <taxon>Chloroflexota</taxon>
        <taxon>Tepidiformia</taxon>
        <taxon>Tepidiformales</taxon>
        <taxon>Tepidiformaceae</taxon>
        <taxon>Tepidiforma</taxon>
    </lineage>
</organism>
<dbReference type="GO" id="GO:0005829">
    <property type="term" value="C:cytosol"/>
    <property type="evidence" value="ECO:0007669"/>
    <property type="project" value="TreeGrafter"/>
</dbReference>
<dbReference type="Proteomes" id="UP000223071">
    <property type="component" value="Unassembled WGS sequence"/>
</dbReference>
<dbReference type="GO" id="GO:0016788">
    <property type="term" value="F:hydrolase activity, acting on ester bonds"/>
    <property type="evidence" value="ECO:0007669"/>
    <property type="project" value="InterPro"/>
</dbReference>
<dbReference type="InterPro" id="IPR015991">
    <property type="entry name" value="TatD/YcfH-like"/>
</dbReference>
<dbReference type="PANTHER" id="PTHR46124">
    <property type="entry name" value="D-AMINOACYL-TRNA DEACYLASE"/>
    <property type="match status" value="1"/>
</dbReference>
<comment type="caution">
    <text evidence="4">The sequence shown here is derived from an EMBL/GenBank/DDBJ whole genome shotgun (WGS) entry which is preliminary data.</text>
</comment>
<dbReference type="GO" id="GO:0004536">
    <property type="term" value="F:DNA nuclease activity"/>
    <property type="evidence" value="ECO:0007669"/>
    <property type="project" value="InterPro"/>
</dbReference>
<protein>
    <submittedName>
        <fullName evidence="4">TatD DNase family protein</fullName>
    </submittedName>
</protein>
<accession>A0A2A9HI11</accession>
<keyword evidence="5" id="KW-1185">Reference proteome</keyword>
<evidence type="ECO:0000256" key="1">
    <source>
        <dbReference type="ARBA" id="ARBA00022723"/>
    </source>
</evidence>
<dbReference type="RefSeq" id="WP_098504105.1">
    <property type="nucleotide sequence ID" value="NZ_PDJQ01000001.1"/>
</dbReference>
<dbReference type="SUPFAM" id="SSF51556">
    <property type="entry name" value="Metallo-dependent hydrolases"/>
    <property type="match status" value="1"/>
</dbReference>
<gene>
    <name evidence="4" type="ORF">A9A59_1981</name>
</gene>
<feature type="binding site" evidence="3">
    <location>
        <position position="213"/>
    </location>
    <ligand>
        <name>a divalent metal cation</name>
        <dbReference type="ChEBI" id="CHEBI:60240"/>
        <label>1</label>
    </ligand>
</feature>
<dbReference type="NCBIfam" id="TIGR00010">
    <property type="entry name" value="YchF/TatD family DNA exonuclease"/>
    <property type="match status" value="1"/>
</dbReference>
<feature type="binding site" evidence="3">
    <location>
        <position position="96"/>
    </location>
    <ligand>
        <name>a divalent metal cation</name>
        <dbReference type="ChEBI" id="CHEBI:60240"/>
        <label>1</label>
    </ligand>
</feature>
<sequence length="272" mass="29096">MTAELFDTHAHLTDPKIAADLEAVLERAWSAGVRSMVVVGYDLPSSEETVRLAARYPGQLYPAVGLHPHEADTAWADVLPRLRELAAAPEVVAIGELGLDAYRGWSSEANQRRLLEAQLQLALDVRKPVCVHSRAAETAILPQLEAFAKAAAAAGLPLPGVMHCFGGTLSEARPFVELGYLISIAGPVTYPRNDRTRELAAGLPARSLVIETDTPYLPPQGMRGQRNEPAYIVETARAVAAARGELLSEVARVTTENARRLVAASLAGAAAR</sequence>
<proteinExistence type="predicted"/>
<dbReference type="CDD" id="cd01310">
    <property type="entry name" value="TatD_DNAse"/>
    <property type="match status" value="1"/>
</dbReference>
<dbReference type="InterPro" id="IPR001130">
    <property type="entry name" value="TatD-like"/>
</dbReference>